<comment type="caution">
    <text evidence="1">The sequence shown here is derived from an EMBL/GenBank/DDBJ whole genome shotgun (WGS) entry which is preliminary data.</text>
</comment>
<organism evidence="1 2">
    <name type="scientific">Boeremia exigua</name>
    <dbReference type="NCBI Taxonomy" id="749465"/>
    <lineage>
        <taxon>Eukaryota</taxon>
        <taxon>Fungi</taxon>
        <taxon>Dikarya</taxon>
        <taxon>Ascomycota</taxon>
        <taxon>Pezizomycotina</taxon>
        <taxon>Dothideomycetes</taxon>
        <taxon>Pleosporomycetidae</taxon>
        <taxon>Pleosporales</taxon>
        <taxon>Pleosporineae</taxon>
        <taxon>Didymellaceae</taxon>
        <taxon>Boeremia</taxon>
    </lineage>
</organism>
<evidence type="ECO:0000313" key="2">
    <source>
        <dbReference type="Proteomes" id="UP001153331"/>
    </source>
</evidence>
<gene>
    <name evidence="1" type="ORF">OPT61_g9090</name>
</gene>
<keyword evidence="2" id="KW-1185">Reference proteome</keyword>
<accession>A0ACC2HVY3</accession>
<evidence type="ECO:0000313" key="1">
    <source>
        <dbReference type="EMBL" id="KAJ8107111.1"/>
    </source>
</evidence>
<dbReference type="Proteomes" id="UP001153331">
    <property type="component" value="Unassembled WGS sequence"/>
</dbReference>
<reference evidence="1" key="1">
    <citation type="submission" date="2022-11" db="EMBL/GenBank/DDBJ databases">
        <title>Genome Sequence of Boeremia exigua.</title>
        <authorList>
            <person name="Buettner E."/>
        </authorList>
    </citation>
    <scope>NUCLEOTIDE SEQUENCE</scope>
    <source>
        <strain evidence="1">CU02</strain>
    </source>
</reference>
<proteinExistence type="predicted"/>
<name>A0ACC2HVY3_9PLEO</name>
<sequence length="114" mass="12130">MGVRADVHVGFVFGQPGECLLHLRRFGRGAGFGDFGFERKFVQVGGWGGEDVFVVWEEEDGDAEDGVEAAELDDAFEVYGVGKGSVRHDVGHVEVAFDVVVSVEGEGRAAGDLG</sequence>
<protein>
    <submittedName>
        <fullName evidence="1">Uncharacterized protein</fullName>
    </submittedName>
</protein>
<dbReference type="EMBL" id="JAPHNI010001002">
    <property type="protein sequence ID" value="KAJ8107111.1"/>
    <property type="molecule type" value="Genomic_DNA"/>
</dbReference>